<dbReference type="RefSeq" id="WP_044887000.1">
    <property type="nucleotide sequence ID" value="NZ_JYFN01000041.1"/>
</dbReference>
<dbReference type="InterPro" id="IPR050168">
    <property type="entry name" value="AAA_ATPase_domain"/>
</dbReference>
<dbReference type="GO" id="GO:0016747">
    <property type="term" value="F:acyltransferase activity, transferring groups other than amino-acyl groups"/>
    <property type="evidence" value="ECO:0007669"/>
    <property type="project" value="InterPro"/>
</dbReference>
<feature type="domain" description="N-acetyltransferase" evidence="3">
    <location>
        <begin position="4"/>
        <end position="148"/>
    </location>
</feature>
<dbReference type="EMBL" id="JYFN01000041">
    <property type="protein sequence ID" value="KJE21246.1"/>
    <property type="molecule type" value="Genomic_DNA"/>
</dbReference>
<evidence type="ECO:0000313" key="5">
    <source>
        <dbReference type="Proteomes" id="UP000032545"/>
    </source>
</evidence>
<dbReference type="CDD" id="cd04301">
    <property type="entry name" value="NAT_SF"/>
    <property type="match status" value="1"/>
</dbReference>
<proteinExistence type="inferred from homology"/>
<evidence type="ECO:0000259" key="3">
    <source>
        <dbReference type="PROSITE" id="PS51186"/>
    </source>
</evidence>
<protein>
    <submittedName>
        <fullName evidence="4">Acetyltransferase (GNAT) family protein</fullName>
    </submittedName>
</protein>
<dbReference type="PATRIC" id="fig|1502723.3.peg.4411"/>
<dbReference type="InterPro" id="IPR016181">
    <property type="entry name" value="Acyl_CoA_acyltransferase"/>
</dbReference>
<keyword evidence="4" id="KW-0808">Transferase</keyword>
<dbReference type="PANTHER" id="PTHR23077:SF199">
    <property type="entry name" value="AAA FAMILY ATPASE"/>
    <property type="match status" value="1"/>
</dbReference>
<dbReference type="SMART" id="SM00382">
    <property type="entry name" value="AAA"/>
    <property type="match status" value="1"/>
</dbReference>
<dbReference type="GO" id="GO:0005524">
    <property type="term" value="F:ATP binding"/>
    <property type="evidence" value="ECO:0007669"/>
    <property type="project" value="UniProtKB-KW"/>
</dbReference>
<dbReference type="PANTHER" id="PTHR23077">
    <property type="entry name" value="AAA-FAMILY ATPASE"/>
    <property type="match status" value="1"/>
</dbReference>
<dbReference type="Gene3D" id="3.40.50.300">
    <property type="entry name" value="P-loop containing nucleotide triphosphate hydrolases"/>
    <property type="match status" value="1"/>
</dbReference>
<dbReference type="Gene3D" id="1.10.8.60">
    <property type="match status" value="1"/>
</dbReference>
<dbReference type="PROSITE" id="PS51186">
    <property type="entry name" value="GNAT"/>
    <property type="match status" value="1"/>
</dbReference>
<comment type="caution">
    <text evidence="4">The sequence shown here is derived from an EMBL/GenBank/DDBJ whole genome shotgun (WGS) entry which is preliminary data.</text>
</comment>
<keyword evidence="1" id="KW-0067">ATP-binding</keyword>
<gene>
    <name evidence="4" type="ORF">FF36_04477</name>
</gene>
<dbReference type="GO" id="GO:0016887">
    <property type="term" value="F:ATP hydrolysis activity"/>
    <property type="evidence" value="ECO:0007669"/>
    <property type="project" value="InterPro"/>
</dbReference>
<name>A0A0D8BAP8_9ACTN</name>
<dbReference type="InterPro" id="IPR003960">
    <property type="entry name" value="ATPase_AAA_CS"/>
</dbReference>
<dbReference type="AlphaFoldDB" id="A0A0D8BAP8"/>
<dbReference type="SUPFAM" id="SSF55729">
    <property type="entry name" value="Acyl-CoA N-acyltransferases (Nat)"/>
    <property type="match status" value="1"/>
</dbReference>
<keyword evidence="1" id="KW-0547">Nucleotide-binding</keyword>
<sequence>MPIWHIRPYETVDYAATVRLLEEVHSTPGGPPINLTDTVLALRHEPPDTESPVVVAVAGEHIVGAAIGRKEGGAGRVLTVALAPAWRHHGIGSGLLQSVENLLLHAGCRRITTLITPGQSGEEAFLNRGFSATGQVLYDKQIPLRPADVSTVERWGGALLSTSEWSNLAGMEDERKLIEQRLLLPVRERELAEAYGVVIPTAMLLFGPPGTGKTSFARAVAARLEWPFVELLPSRLASGAAGLAAELRSAINDLMGVERVVVFIDEVDEIAQSRETRPENQSVVNELLKAIPLFRGVQGRLLICATNAVSALDPAFVRPGRFDLVLPVGPPDASGRRVLLAGLLERVANKAEIDLDAVVAATDLFTPADLSAVVQRSAAAAFHRAADDTWLHGKPGSDEAGPDGGQNPATTPLGTQDLLDAARQARPTISLTELDRFRRDAEAFTRI</sequence>
<dbReference type="InterPro" id="IPR003593">
    <property type="entry name" value="AAA+_ATPase"/>
</dbReference>
<dbReference type="OrthoDB" id="9809379at2"/>
<keyword evidence="5" id="KW-1185">Reference proteome</keyword>
<accession>A0A0D8BAP8</accession>
<dbReference type="InterPro" id="IPR003959">
    <property type="entry name" value="ATPase_AAA_core"/>
</dbReference>
<evidence type="ECO:0000256" key="1">
    <source>
        <dbReference type="RuleBase" id="RU003651"/>
    </source>
</evidence>
<dbReference type="SUPFAM" id="SSF52540">
    <property type="entry name" value="P-loop containing nucleoside triphosphate hydrolases"/>
    <property type="match status" value="1"/>
</dbReference>
<dbReference type="Pfam" id="PF00583">
    <property type="entry name" value="Acetyltransf_1"/>
    <property type="match status" value="1"/>
</dbReference>
<dbReference type="CDD" id="cd19481">
    <property type="entry name" value="RecA-like_protease"/>
    <property type="match status" value="1"/>
</dbReference>
<dbReference type="InterPro" id="IPR000182">
    <property type="entry name" value="GNAT_dom"/>
</dbReference>
<feature type="region of interest" description="Disordered" evidence="2">
    <location>
        <begin position="389"/>
        <end position="414"/>
    </location>
</feature>
<evidence type="ECO:0000313" key="4">
    <source>
        <dbReference type="EMBL" id="KJE21246.1"/>
    </source>
</evidence>
<reference evidence="5" key="1">
    <citation type="submission" date="2015-02" db="EMBL/GenBank/DDBJ databases">
        <title>Draft Genome of Frankia sp. CpI1-S.</title>
        <authorList>
            <person name="Oshone R.T."/>
            <person name="Ngom M."/>
            <person name="Ghodhbane-Gtari F."/>
            <person name="Gtari M."/>
            <person name="Morris K."/>
            <person name="Thomas K."/>
            <person name="Sen A."/>
            <person name="Tisa L.S."/>
        </authorList>
    </citation>
    <scope>NUCLEOTIDE SEQUENCE [LARGE SCALE GENOMIC DNA]</scope>
    <source>
        <strain evidence="5">CpI1-S</strain>
    </source>
</reference>
<dbReference type="InterPro" id="IPR027417">
    <property type="entry name" value="P-loop_NTPase"/>
</dbReference>
<comment type="similarity">
    <text evidence="1">Belongs to the AAA ATPase family.</text>
</comment>
<evidence type="ECO:0000256" key="2">
    <source>
        <dbReference type="SAM" id="MobiDB-lite"/>
    </source>
</evidence>
<dbReference type="PROSITE" id="PS00674">
    <property type="entry name" value="AAA"/>
    <property type="match status" value="1"/>
</dbReference>
<reference evidence="4 5" key="2">
    <citation type="journal article" date="2016" name="Genome Announc.">
        <title>Permanent Draft Genome Sequences for Two Variants of Frankia sp. Strain CpI1, the First Frankia Strain Isolated from Root Nodules of Comptonia peregrina.</title>
        <authorList>
            <person name="Oshone R."/>
            <person name="Hurst S.G.IV."/>
            <person name="Abebe-Akele F."/>
            <person name="Simpson S."/>
            <person name="Morris K."/>
            <person name="Thomas W.K."/>
            <person name="Tisa L.S."/>
        </authorList>
    </citation>
    <scope>NUCLEOTIDE SEQUENCE [LARGE SCALE GENOMIC DNA]</scope>
    <source>
        <strain evidence="5">CpI1-S</strain>
    </source>
</reference>
<organism evidence="4 5">
    <name type="scientific">Frankia torreyi</name>
    <dbReference type="NCBI Taxonomy" id="1856"/>
    <lineage>
        <taxon>Bacteria</taxon>
        <taxon>Bacillati</taxon>
        <taxon>Actinomycetota</taxon>
        <taxon>Actinomycetes</taxon>
        <taxon>Frankiales</taxon>
        <taxon>Frankiaceae</taxon>
        <taxon>Frankia</taxon>
    </lineage>
</organism>
<dbReference type="Proteomes" id="UP000032545">
    <property type="component" value="Unassembled WGS sequence"/>
</dbReference>
<dbReference type="Pfam" id="PF00004">
    <property type="entry name" value="AAA"/>
    <property type="match status" value="1"/>
</dbReference>
<dbReference type="Gene3D" id="3.40.630.30">
    <property type="match status" value="1"/>
</dbReference>